<dbReference type="RefSeq" id="WP_092832544.1">
    <property type="nucleotide sequence ID" value="NZ_CP028290.1"/>
</dbReference>
<sequence length="203" mass="21031">MDEAYIGTIVLWAGSWVPRNWALCDGTQLKIMDYQALYSLIGVRYGGDARTTFNLPDLRNRVPMGLQAASQAPGATGAASQVLTVTGAATGMIAANQLPPMSGKASVSIPVNNAPVAANLTDVPGPTGVLAKGTAGNFAAKIYTSDTANTNLKPFDAPVTISQGSAQQPLSLPVSLSGQVSTIQPSLTLNFIICLLGLYPDRP</sequence>
<dbReference type="Gene3D" id="3.90.1340.10">
    <property type="entry name" value="Phage tail collar domain"/>
    <property type="match status" value="1"/>
</dbReference>
<organism evidence="2 3">
    <name type="scientific">Paracidovorax cattleyae</name>
    <dbReference type="NCBI Taxonomy" id="80868"/>
    <lineage>
        <taxon>Bacteria</taxon>
        <taxon>Pseudomonadati</taxon>
        <taxon>Pseudomonadota</taxon>
        <taxon>Betaproteobacteria</taxon>
        <taxon>Burkholderiales</taxon>
        <taxon>Comamonadaceae</taxon>
        <taxon>Paracidovorax</taxon>
    </lineage>
</organism>
<dbReference type="InterPro" id="IPR011083">
    <property type="entry name" value="Phage_tail_collar_dom"/>
</dbReference>
<dbReference type="EMBL" id="FNJL01000004">
    <property type="protein sequence ID" value="SDO82939.1"/>
    <property type="molecule type" value="Genomic_DNA"/>
</dbReference>
<protein>
    <submittedName>
        <fullName evidence="2">Microcystin-dependent protein</fullName>
    </submittedName>
</protein>
<dbReference type="AlphaFoldDB" id="A0A1H0MR60"/>
<dbReference type="Proteomes" id="UP000199317">
    <property type="component" value="Unassembled WGS sequence"/>
</dbReference>
<dbReference type="InterPro" id="IPR037053">
    <property type="entry name" value="Phage_tail_collar_dom_sf"/>
</dbReference>
<dbReference type="SUPFAM" id="SSF88874">
    <property type="entry name" value="Receptor-binding domain of short tail fibre protein gp12"/>
    <property type="match status" value="1"/>
</dbReference>
<name>A0A1H0MR60_9BURK</name>
<gene>
    <name evidence="2" type="ORF">SAMN04489708_10437</name>
</gene>
<reference evidence="3" key="1">
    <citation type="submission" date="2016-10" db="EMBL/GenBank/DDBJ databases">
        <authorList>
            <person name="Varghese N."/>
            <person name="Submissions S."/>
        </authorList>
    </citation>
    <scope>NUCLEOTIDE SEQUENCE [LARGE SCALE GENOMIC DNA]</scope>
    <source>
        <strain evidence="3">DSM 17101</strain>
    </source>
</reference>
<evidence type="ECO:0000259" key="1">
    <source>
        <dbReference type="Pfam" id="PF07484"/>
    </source>
</evidence>
<dbReference type="OrthoDB" id="8613813at2"/>
<feature type="domain" description="Phage tail collar" evidence="1">
    <location>
        <begin position="7"/>
        <end position="63"/>
    </location>
</feature>
<keyword evidence="3" id="KW-1185">Reference proteome</keyword>
<evidence type="ECO:0000313" key="3">
    <source>
        <dbReference type="Proteomes" id="UP000199317"/>
    </source>
</evidence>
<proteinExistence type="predicted"/>
<evidence type="ECO:0000313" key="2">
    <source>
        <dbReference type="EMBL" id="SDO82939.1"/>
    </source>
</evidence>
<accession>A0A1H0MR60</accession>
<dbReference type="Pfam" id="PF07484">
    <property type="entry name" value="Collar"/>
    <property type="match status" value="1"/>
</dbReference>